<feature type="domain" description="PapC-like C-terminal" evidence="11">
    <location>
        <begin position="761"/>
        <end position="815"/>
    </location>
</feature>
<keyword evidence="9" id="KW-1029">Fimbrium biogenesis</keyword>
<evidence type="ECO:0000256" key="6">
    <source>
        <dbReference type="ARBA" id="ARBA00022729"/>
    </source>
</evidence>
<keyword evidence="3 9" id="KW-0813">Transport</keyword>
<dbReference type="GO" id="GO:0015473">
    <property type="term" value="F:fimbrial usher porin activity"/>
    <property type="evidence" value="ECO:0007669"/>
    <property type="project" value="InterPro"/>
</dbReference>
<dbReference type="PANTHER" id="PTHR30451">
    <property type="entry name" value="OUTER MEMBRANE USHER PROTEIN"/>
    <property type="match status" value="1"/>
</dbReference>
<evidence type="ECO:0000256" key="4">
    <source>
        <dbReference type="ARBA" id="ARBA00022452"/>
    </source>
</evidence>
<accession>A0AAJ1YAL2</accession>
<dbReference type="Pfam" id="PF13954">
    <property type="entry name" value="PapC_N"/>
    <property type="match status" value="1"/>
</dbReference>
<dbReference type="Gene3D" id="2.60.40.2610">
    <property type="entry name" value="Outer membrane usher protein FimD, plug domain"/>
    <property type="match status" value="1"/>
</dbReference>
<dbReference type="PROSITE" id="PS01151">
    <property type="entry name" value="FIMBRIAL_USHER"/>
    <property type="match status" value="1"/>
</dbReference>
<comment type="similarity">
    <text evidence="2 9">Belongs to the fimbrial export usher family.</text>
</comment>
<protein>
    <submittedName>
        <fullName evidence="13">Outer membrane usher protein</fullName>
    </submittedName>
</protein>
<keyword evidence="7 9" id="KW-0472">Membrane</keyword>
<dbReference type="EMBL" id="JAVIGA010000004">
    <property type="protein sequence ID" value="MDQ9126091.1"/>
    <property type="molecule type" value="Genomic_DNA"/>
</dbReference>
<dbReference type="InterPro" id="IPR025949">
    <property type="entry name" value="PapC-like_C"/>
</dbReference>
<comment type="subcellular location">
    <subcellularLocation>
        <location evidence="1 9">Cell outer membrane</location>
        <topology evidence="1 9">Multi-pass membrane protein</topology>
    </subcellularLocation>
</comment>
<evidence type="ECO:0000313" key="14">
    <source>
        <dbReference type="Proteomes" id="UP001224622"/>
    </source>
</evidence>
<evidence type="ECO:0000259" key="11">
    <source>
        <dbReference type="Pfam" id="PF13953"/>
    </source>
</evidence>
<proteinExistence type="inferred from homology"/>
<dbReference type="InterPro" id="IPR018030">
    <property type="entry name" value="Fimbrial_membr_usher_CS"/>
</dbReference>
<keyword evidence="5 9" id="KW-0812">Transmembrane</keyword>
<dbReference type="PANTHER" id="PTHR30451:SF10">
    <property type="entry name" value="OUTER MEMBRANE USHER PROTEIN YFCU-RELATED"/>
    <property type="match status" value="1"/>
</dbReference>
<dbReference type="AlphaFoldDB" id="A0AAJ1YAL2"/>
<dbReference type="Pfam" id="PF13953">
    <property type="entry name" value="PapC_C"/>
    <property type="match status" value="1"/>
</dbReference>
<feature type="domain" description="PapC N-terminal" evidence="12">
    <location>
        <begin position="36"/>
        <end position="180"/>
    </location>
</feature>
<dbReference type="InterPro" id="IPR042186">
    <property type="entry name" value="FimD_plug_dom"/>
</dbReference>
<dbReference type="Gene3D" id="2.60.40.3110">
    <property type="match status" value="1"/>
</dbReference>
<dbReference type="InterPro" id="IPR025885">
    <property type="entry name" value="PapC_N"/>
</dbReference>
<evidence type="ECO:0000256" key="1">
    <source>
        <dbReference type="ARBA" id="ARBA00004571"/>
    </source>
</evidence>
<dbReference type="RefSeq" id="WP_074031626.1">
    <property type="nucleotide sequence ID" value="NZ_JAVIGA010000004.1"/>
</dbReference>
<dbReference type="GO" id="GO:0009279">
    <property type="term" value="C:cell outer membrane"/>
    <property type="evidence" value="ECO:0007669"/>
    <property type="project" value="UniProtKB-SubCell"/>
</dbReference>
<sequence>MARYFSRSLLAILCQAGLGSSVLLGAVNVAQAKDIQFNTDVLDLKDRDNIDLGQFSHQGFILPGTYDLALSLNNQVQPARPVTFLAPDDDPKGSQVCLSKEMVDQLGLTKAALAGLTWWHQGECLDLASLDGLQARTDLGTNTLYLSIPQAYLEYSSANWDPPSRWEEGIPGILLDYSLNTQVQRQNRDGTQGYNLSGNGVTGANLGAWRLRASWQTRIDHQSDSAKENTRSFDWTQYTAYRAITPLRAKLTLGEDFLNSDIFDSFRFTGGSLVSDDNMLPPNLRGYAPEVTGVARGNAKVVISQQGRVIKEVLVASGPFRIQDLDSAVSGALDVRVEEADGSVQRFQVDTATIPYLTRPGQVRFKLAAGRPSDWQHNINGPMFATGEFSWGVSNGWSLYGGGLGGDEYSALSLGIGRDLMIFGALSADVTQSRARLPDQGTQQGGSYRLSYSKRFDDTGSQVTFAGYRFSDSGFMSMADYLSAKDNANGVSPGRSKEMYTLSFSQQFESLAMSGYLNYNHQTYWNQATSDRYDMTLARYFDIGRFRNVNLSLTAYRNNFSNAKDDGMYLSLSMPWGSSGMLGYNGSYAAGDNTNSVNYSDRVGDTDNYTVRAGMANSDADISGYYSHRGTLAQVNGMASYRSGQYSSAGMSMSGGATLTGEGGALHRTSLMGGTRMLIDTDGVAGVPVGGYGNTVNSNIFGKAVVADVNSYYRSSVRIDVDKLADNAQATGSVLQGTLTEGAIGYRHFEVVAGEKAMAVIRLADGSVPPFGATVLNAKQQETGMVNDAGNVYLSGIKPGETMTVHWNNAEQCRITPPKEIPAGMTANLLLPCVKG</sequence>
<evidence type="ECO:0000256" key="2">
    <source>
        <dbReference type="ARBA" id="ARBA00008064"/>
    </source>
</evidence>
<dbReference type="SUPFAM" id="SSF141729">
    <property type="entry name" value="FimD N-terminal domain-like"/>
    <property type="match status" value="1"/>
</dbReference>
<evidence type="ECO:0000256" key="5">
    <source>
        <dbReference type="ARBA" id="ARBA00022692"/>
    </source>
</evidence>
<feature type="chain" id="PRO_5042525563" evidence="10">
    <location>
        <begin position="33"/>
        <end position="836"/>
    </location>
</feature>
<evidence type="ECO:0000313" key="13">
    <source>
        <dbReference type="EMBL" id="MDQ9126091.1"/>
    </source>
</evidence>
<keyword evidence="8 9" id="KW-0998">Cell outer membrane</keyword>
<keyword evidence="6 10" id="KW-0732">Signal</keyword>
<reference evidence="13" key="1">
    <citation type="submission" date="2023-08" db="EMBL/GenBank/DDBJ databases">
        <title>The Comparative Genomic Analysis of Yersiniaceae from Polar Regions.</title>
        <authorList>
            <person name="Goncharov A."/>
            <person name="Aslanov B."/>
            <person name="Kolodzhieva V."/>
            <person name="Azarov D."/>
            <person name="Mochov A."/>
            <person name="Lebedeva E."/>
        </authorList>
    </citation>
    <scope>NUCLEOTIDE SEQUENCE</scope>
    <source>
        <strain evidence="13">Vf</strain>
    </source>
</reference>
<feature type="signal peptide" evidence="10">
    <location>
        <begin position="1"/>
        <end position="32"/>
    </location>
</feature>
<dbReference type="Gene3D" id="3.10.20.410">
    <property type="match status" value="1"/>
</dbReference>
<evidence type="ECO:0000256" key="10">
    <source>
        <dbReference type="SAM" id="SignalP"/>
    </source>
</evidence>
<dbReference type="GO" id="GO:0009297">
    <property type="term" value="P:pilus assembly"/>
    <property type="evidence" value="ECO:0007669"/>
    <property type="project" value="InterPro"/>
</dbReference>
<name>A0AAJ1YAL2_SERFO</name>
<dbReference type="Pfam" id="PF00577">
    <property type="entry name" value="Usher"/>
    <property type="match status" value="1"/>
</dbReference>
<evidence type="ECO:0000256" key="9">
    <source>
        <dbReference type="RuleBase" id="RU003884"/>
    </source>
</evidence>
<gene>
    <name evidence="13" type="ORF">RDT67_06540</name>
</gene>
<dbReference type="Proteomes" id="UP001224622">
    <property type="component" value="Unassembled WGS sequence"/>
</dbReference>
<evidence type="ECO:0000256" key="8">
    <source>
        <dbReference type="ARBA" id="ARBA00023237"/>
    </source>
</evidence>
<dbReference type="NCBIfam" id="NF011812">
    <property type="entry name" value="PRK15284.1"/>
    <property type="match status" value="1"/>
</dbReference>
<dbReference type="InterPro" id="IPR037224">
    <property type="entry name" value="PapC_N_sf"/>
</dbReference>
<evidence type="ECO:0000256" key="3">
    <source>
        <dbReference type="ARBA" id="ARBA00022448"/>
    </source>
</evidence>
<evidence type="ECO:0000256" key="7">
    <source>
        <dbReference type="ARBA" id="ARBA00023136"/>
    </source>
</evidence>
<organism evidence="13 14">
    <name type="scientific">Serratia fonticola</name>
    <dbReference type="NCBI Taxonomy" id="47917"/>
    <lineage>
        <taxon>Bacteria</taxon>
        <taxon>Pseudomonadati</taxon>
        <taxon>Pseudomonadota</taxon>
        <taxon>Gammaproteobacteria</taxon>
        <taxon>Enterobacterales</taxon>
        <taxon>Yersiniaceae</taxon>
        <taxon>Serratia</taxon>
    </lineage>
</organism>
<evidence type="ECO:0000259" key="12">
    <source>
        <dbReference type="Pfam" id="PF13954"/>
    </source>
</evidence>
<comment type="caution">
    <text evidence="13">The sequence shown here is derived from an EMBL/GenBank/DDBJ whole genome shotgun (WGS) entry which is preliminary data.</text>
</comment>
<keyword evidence="4" id="KW-1134">Transmembrane beta strand</keyword>
<dbReference type="InterPro" id="IPR043142">
    <property type="entry name" value="PapC-like_C_sf"/>
</dbReference>
<dbReference type="InterPro" id="IPR000015">
    <property type="entry name" value="Fimb_usher"/>
</dbReference>
<dbReference type="Gene3D" id="2.60.40.2070">
    <property type="match status" value="1"/>
</dbReference>